<dbReference type="Proteomes" id="UP000050863">
    <property type="component" value="Unassembled WGS sequence"/>
</dbReference>
<dbReference type="NCBIfam" id="TIGR01444">
    <property type="entry name" value="fkbM_fam"/>
    <property type="match status" value="1"/>
</dbReference>
<sequence length="302" mass="34189">MLHHVREAAMLARKTARFLLKYASSDPLKLADIVHRRAIEQFRAPPTGLATTRFNGVHYEIDMSLHRLMKKYFFHTHEMFLERIFKRCLTPGKTFVDIGANCGYWSAFALSLVRQSGEVHAFEPVPQYFTFVQRLAELNPGYRVIANQVACGARPGAFTMAVVAPRAENFDNYDTNIGSSSLAPGFLDHASELTENITVEVIAFDNYVRERKIDLDRVGLIKIDVEGFEAEVFDGMQGVLAKSGHKVPILCEVLTDLNRPEPLDGRRIIERLEDCGYRCLDATHLRPIDRDALGFEENILCL</sequence>
<evidence type="ECO:0000259" key="1">
    <source>
        <dbReference type="Pfam" id="PF05050"/>
    </source>
</evidence>
<dbReference type="EMBL" id="LLXZ01000051">
    <property type="protein sequence ID" value="KRR10998.1"/>
    <property type="molecule type" value="Genomic_DNA"/>
</dbReference>
<dbReference type="InterPro" id="IPR006342">
    <property type="entry name" value="FkbM_mtfrase"/>
</dbReference>
<dbReference type="AlphaFoldDB" id="A0A0R3M1S4"/>
<feature type="domain" description="Methyltransferase FkbM" evidence="1">
    <location>
        <begin position="97"/>
        <end position="279"/>
    </location>
</feature>
<comment type="caution">
    <text evidence="2">The sequence shown here is derived from an EMBL/GenBank/DDBJ whole genome shotgun (WGS) entry which is preliminary data.</text>
</comment>
<dbReference type="Pfam" id="PF05050">
    <property type="entry name" value="Methyltransf_21"/>
    <property type="match status" value="1"/>
</dbReference>
<keyword evidence="3" id="KW-1185">Reference proteome</keyword>
<protein>
    <recommendedName>
        <fullName evidence="1">Methyltransferase FkbM domain-containing protein</fullName>
    </recommendedName>
</protein>
<evidence type="ECO:0000313" key="2">
    <source>
        <dbReference type="EMBL" id="KRR10998.1"/>
    </source>
</evidence>
<dbReference type="SUPFAM" id="SSF53335">
    <property type="entry name" value="S-adenosyl-L-methionine-dependent methyltransferases"/>
    <property type="match status" value="1"/>
</dbReference>
<proteinExistence type="predicted"/>
<dbReference type="InterPro" id="IPR052514">
    <property type="entry name" value="SAM-dependent_MTase"/>
</dbReference>
<gene>
    <name evidence="2" type="ORF">CQ12_36865</name>
</gene>
<organism evidence="2 3">
    <name type="scientific">Bradyrhizobium jicamae</name>
    <dbReference type="NCBI Taxonomy" id="280332"/>
    <lineage>
        <taxon>Bacteria</taxon>
        <taxon>Pseudomonadati</taxon>
        <taxon>Pseudomonadota</taxon>
        <taxon>Alphaproteobacteria</taxon>
        <taxon>Hyphomicrobiales</taxon>
        <taxon>Nitrobacteraceae</taxon>
        <taxon>Bradyrhizobium</taxon>
    </lineage>
</organism>
<dbReference type="InterPro" id="IPR029063">
    <property type="entry name" value="SAM-dependent_MTases_sf"/>
</dbReference>
<dbReference type="PANTHER" id="PTHR34203:SF15">
    <property type="entry name" value="SLL1173 PROTEIN"/>
    <property type="match status" value="1"/>
</dbReference>
<evidence type="ECO:0000313" key="3">
    <source>
        <dbReference type="Proteomes" id="UP000050863"/>
    </source>
</evidence>
<reference evidence="2 3" key="1">
    <citation type="submission" date="2014-03" db="EMBL/GenBank/DDBJ databases">
        <title>Bradyrhizobium valentinum sp. nov., isolated from effective nodules of Lupinus mariae-josephae, a lupine endemic of basic-lime soils in Eastern Spain.</title>
        <authorList>
            <person name="Duran D."/>
            <person name="Rey L."/>
            <person name="Navarro A."/>
            <person name="Busquets A."/>
            <person name="Imperial J."/>
            <person name="Ruiz-Argueso T."/>
        </authorList>
    </citation>
    <scope>NUCLEOTIDE SEQUENCE [LARGE SCALE GENOMIC DNA]</scope>
    <source>
        <strain evidence="2 3">PAC68</strain>
    </source>
</reference>
<dbReference type="PANTHER" id="PTHR34203">
    <property type="entry name" value="METHYLTRANSFERASE, FKBM FAMILY PROTEIN"/>
    <property type="match status" value="1"/>
</dbReference>
<dbReference type="STRING" id="280332.CQ12_36865"/>
<name>A0A0R3M1S4_9BRAD</name>
<dbReference type="Gene3D" id="3.40.50.150">
    <property type="entry name" value="Vaccinia Virus protein VP39"/>
    <property type="match status" value="1"/>
</dbReference>
<accession>A0A0R3M1S4</accession>